<accession>A0A285R5I8</accession>
<dbReference type="PANTHER" id="PTHR23028">
    <property type="entry name" value="ACETYLTRANSFERASE"/>
    <property type="match status" value="1"/>
</dbReference>
<sequence>MSAAARRPGLDVMRVAAVAAVAWFHYGFRMQVTGEAGPVAGTGDPGDWARFGYLGVSVFFAISGYVISISTEGRDPFTFAVARIARLWPVYVAAMTLTALVTLAVPALGFPLSLPQYLANLTMLSPFLGQPFMDGAYWSIVAEILFYGWVGLLMLVGLWSRHQVAIALVWLAIAALDQAVIGSDILRRLLLTDFAGFFAFGMMLRARERGEAGASLVLVAAFVQAIAAAILFAGGLVELYRGEPFSPIAVAGIVAVSLVVLALATRPDVPWLPVGPVAVAGRATYPFYLLHQHIGYAGFYLLAPMLGLGVSAIVILAVVALAAMLLTIIVERPAARAIRGAGEWVRMRALSLRRRPAG</sequence>
<name>A0A285R5I8_9HYPH</name>
<keyword evidence="3" id="KW-0378">Hydrolase</keyword>
<dbReference type="OrthoDB" id="9796461at2"/>
<feature type="transmembrane region" description="Helical" evidence="1">
    <location>
        <begin position="216"/>
        <end position="239"/>
    </location>
</feature>
<dbReference type="STRING" id="538381.GCA_001696535_01338"/>
<dbReference type="GO" id="GO:0009103">
    <property type="term" value="P:lipopolysaccharide biosynthetic process"/>
    <property type="evidence" value="ECO:0007669"/>
    <property type="project" value="TreeGrafter"/>
</dbReference>
<dbReference type="AlphaFoldDB" id="A0A285R5I8"/>
<protein>
    <submittedName>
        <fullName evidence="3">Peptidoglycan/LPS O-acetylase OafA/YrhL, contains acyltransferase and SGNH-hydrolase domains</fullName>
    </submittedName>
</protein>
<feature type="transmembrane region" description="Helical" evidence="1">
    <location>
        <begin position="135"/>
        <end position="157"/>
    </location>
</feature>
<dbReference type="GO" id="GO:0016787">
    <property type="term" value="F:hydrolase activity"/>
    <property type="evidence" value="ECO:0007669"/>
    <property type="project" value="UniProtKB-KW"/>
</dbReference>
<feature type="transmembrane region" description="Helical" evidence="1">
    <location>
        <begin position="187"/>
        <end position="204"/>
    </location>
</feature>
<feature type="transmembrane region" description="Helical" evidence="1">
    <location>
        <begin position="88"/>
        <end position="115"/>
    </location>
</feature>
<evidence type="ECO:0000256" key="1">
    <source>
        <dbReference type="SAM" id="Phobius"/>
    </source>
</evidence>
<evidence type="ECO:0000313" key="4">
    <source>
        <dbReference type="Proteomes" id="UP000219331"/>
    </source>
</evidence>
<dbReference type="PANTHER" id="PTHR23028:SF53">
    <property type="entry name" value="ACYL_TRANSF_3 DOMAIN-CONTAINING PROTEIN"/>
    <property type="match status" value="1"/>
</dbReference>
<reference evidence="3 4" key="1">
    <citation type="submission" date="2017-08" db="EMBL/GenBank/DDBJ databases">
        <authorList>
            <person name="de Groot N.N."/>
        </authorList>
    </citation>
    <scope>NUCLEOTIDE SEQUENCE [LARGE SCALE GENOMIC DNA]</scope>
    <source>
        <strain evidence="3 4">USBA 352</strain>
    </source>
</reference>
<feature type="transmembrane region" description="Helical" evidence="1">
    <location>
        <begin position="297"/>
        <end position="330"/>
    </location>
</feature>
<dbReference type="GO" id="GO:0016747">
    <property type="term" value="F:acyltransferase activity, transferring groups other than amino-acyl groups"/>
    <property type="evidence" value="ECO:0007669"/>
    <property type="project" value="InterPro"/>
</dbReference>
<dbReference type="RefSeq" id="WP_097173655.1">
    <property type="nucleotide sequence ID" value="NZ_OBML01000001.1"/>
</dbReference>
<feature type="transmembrane region" description="Helical" evidence="1">
    <location>
        <begin position="48"/>
        <end position="67"/>
    </location>
</feature>
<dbReference type="InterPro" id="IPR050879">
    <property type="entry name" value="Acyltransferase_3"/>
</dbReference>
<keyword evidence="3" id="KW-0808">Transferase</keyword>
<dbReference type="Proteomes" id="UP000219331">
    <property type="component" value="Unassembled WGS sequence"/>
</dbReference>
<keyword evidence="1" id="KW-0472">Membrane</keyword>
<feature type="transmembrane region" description="Helical" evidence="1">
    <location>
        <begin position="271"/>
        <end position="291"/>
    </location>
</feature>
<dbReference type="GO" id="GO:0016020">
    <property type="term" value="C:membrane"/>
    <property type="evidence" value="ECO:0007669"/>
    <property type="project" value="TreeGrafter"/>
</dbReference>
<evidence type="ECO:0000259" key="2">
    <source>
        <dbReference type="Pfam" id="PF01757"/>
    </source>
</evidence>
<proteinExistence type="predicted"/>
<keyword evidence="1" id="KW-0812">Transmembrane</keyword>
<organism evidence="3 4">
    <name type="scientific">Stappia indica</name>
    <dbReference type="NCBI Taxonomy" id="538381"/>
    <lineage>
        <taxon>Bacteria</taxon>
        <taxon>Pseudomonadati</taxon>
        <taxon>Pseudomonadota</taxon>
        <taxon>Alphaproteobacteria</taxon>
        <taxon>Hyphomicrobiales</taxon>
        <taxon>Stappiaceae</taxon>
        <taxon>Stappia</taxon>
    </lineage>
</organism>
<feature type="transmembrane region" description="Helical" evidence="1">
    <location>
        <begin position="164"/>
        <end position="181"/>
    </location>
</feature>
<evidence type="ECO:0000313" key="3">
    <source>
        <dbReference type="EMBL" id="SOB89385.1"/>
    </source>
</evidence>
<keyword evidence="4" id="KW-1185">Reference proteome</keyword>
<feature type="transmembrane region" description="Helical" evidence="1">
    <location>
        <begin position="245"/>
        <end position="264"/>
    </location>
</feature>
<dbReference type="InterPro" id="IPR002656">
    <property type="entry name" value="Acyl_transf_3_dom"/>
</dbReference>
<feature type="domain" description="Acyltransferase 3" evidence="2">
    <location>
        <begin position="8"/>
        <end position="329"/>
    </location>
</feature>
<feature type="transmembrane region" description="Helical" evidence="1">
    <location>
        <begin position="12"/>
        <end position="28"/>
    </location>
</feature>
<keyword evidence="3" id="KW-0012">Acyltransferase</keyword>
<dbReference type="Pfam" id="PF01757">
    <property type="entry name" value="Acyl_transf_3"/>
    <property type="match status" value="1"/>
</dbReference>
<gene>
    <name evidence="3" type="ORF">SAMN05421512_101259</name>
</gene>
<keyword evidence="1" id="KW-1133">Transmembrane helix</keyword>
<dbReference type="EMBL" id="OBML01000001">
    <property type="protein sequence ID" value="SOB89385.1"/>
    <property type="molecule type" value="Genomic_DNA"/>
</dbReference>